<evidence type="ECO:0000256" key="5">
    <source>
        <dbReference type="ARBA" id="ARBA00022989"/>
    </source>
</evidence>
<evidence type="ECO:0000256" key="3">
    <source>
        <dbReference type="ARBA" id="ARBA00022475"/>
    </source>
</evidence>
<keyword evidence="5 8" id="KW-1133">Transmembrane helix</keyword>
<feature type="transmembrane region" description="Helical" evidence="8">
    <location>
        <begin position="128"/>
        <end position="146"/>
    </location>
</feature>
<evidence type="ECO:0000256" key="4">
    <source>
        <dbReference type="ARBA" id="ARBA00022692"/>
    </source>
</evidence>
<protein>
    <submittedName>
        <fullName evidence="10">Gustatory receptor for sugar taste 64f-like</fullName>
    </submittedName>
</protein>
<dbReference type="OMA" id="FHEDQDL"/>
<keyword evidence="7" id="KW-0675">Receptor</keyword>
<dbReference type="GeneID" id="113392474"/>
<dbReference type="Pfam" id="PF06151">
    <property type="entry name" value="Trehalose_recp"/>
    <property type="match status" value="1"/>
</dbReference>
<comment type="similarity">
    <text evidence="2">Belongs to the insect chemoreceptor superfamily. Gustatory receptor (GR) family. Gr5a subfamily.</text>
</comment>
<evidence type="ECO:0000256" key="6">
    <source>
        <dbReference type="ARBA" id="ARBA00023136"/>
    </source>
</evidence>
<evidence type="ECO:0000256" key="7">
    <source>
        <dbReference type="ARBA" id="ARBA00023170"/>
    </source>
</evidence>
<dbReference type="PANTHER" id="PTHR21421:SF29">
    <property type="entry name" value="GUSTATORY RECEPTOR 5A FOR TREHALOSE-RELATED"/>
    <property type="match status" value="1"/>
</dbReference>
<feature type="transmembrane region" description="Helical" evidence="8">
    <location>
        <begin position="302"/>
        <end position="323"/>
    </location>
</feature>
<feature type="transmembrane region" description="Helical" evidence="8">
    <location>
        <begin position="96"/>
        <end position="116"/>
    </location>
</feature>
<reference evidence="10" key="1">
    <citation type="submission" date="2025-08" db="UniProtKB">
        <authorList>
            <consortium name="RefSeq"/>
        </authorList>
    </citation>
    <scope>IDENTIFICATION</scope>
    <source>
        <tissue evidence="10">Whole body</tissue>
    </source>
</reference>
<feature type="transmembrane region" description="Helical" evidence="8">
    <location>
        <begin position="215"/>
        <end position="236"/>
    </location>
</feature>
<organism evidence="9 10">
    <name type="scientific">Vanessa tameamea</name>
    <name type="common">Kamehameha butterfly</name>
    <dbReference type="NCBI Taxonomy" id="334116"/>
    <lineage>
        <taxon>Eukaryota</taxon>
        <taxon>Metazoa</taxon>
        <taxon>Ecdysozoa</taxon>
        <taxon>Arthropoda</taxon>
        <taxon>Hexapoda</taxon>
        <taxon>Insecta</taxon>
        <taxon>Pterygota</taxon>
        <taxon>Neoptera</taxon>
        <taxon>Endopterygota</taxon>
        <taxon>Lepidoptera</taxon>
        <taxon>Glossata</taxon>
        <taxon>Ditrysia</taxon>
        <taxon>Papilionoidea</taxon>
        <taxon>Nymphalidae</taxon>
        <taxon>Nymphalinae</taxon>
        <taxon>Vanessa</taxon>
    </lineage>
</organism>
<dbReference type="PIRSF" id="PIRSF038981">
    <property type="entry name" value="GRP"/>
    <property type="match status" value="1"/>
</dbReference>
<evidence type="ECO:0000256" key="8">
    <source>
        <dbReference type="SAM" id="Phobius"/>
    </source>
</evidence>
<feature type="transmembrane region" description="Helical" evidence="8">
    <location>
        <begin position="352"/>
        <end position="374"/>
    </location>
</feature>
<proteinExistence type="inferred from homology"/>
<dbReference type="GO" id="GO:0005886">
    <property type="term" value="C:plasma membrane"/>
    <property type="evidence" value="ECO:0007669"/>
    <property type="project" value="UniProtKB-SubCell"/>
</dbReference>
<dbReference type="GO" id="GO:0008527">
    <property type="term" value="F:taste receptor activity"/>
    <property type="evidence" value="ECO:0007669"/>
    <property type="project" value="InterPro"/>
</dbReference>
<gene>
    <name evidence="10" type="primary">LOC113392474</name>
</gene>
<sequence>MTVAKETFSVNVVQIDPKQIMKPKNYKRKIPFLIPSKTNKVDVSELKQNKAPATFQKSLRVTLIIGQIFSLLPVEGVCSTSPIDVRFVWWSFKFTYLILSLIGQFFITFMCFYRIFHSTSSLNGTTPFIFYGTTCITTTLFLRVALRWPDLIRHIAHVEDQDTYYDRTLTLKCNATCAGVLFLALVEHLLSLLSAYTGAMVCQSDMTHESFVKHFYPWVFNYLPYSFGLGILTQFLHFQSTFIWNFSDLFVICISYYLTSRLNYVNKQLLNAQGKYLPEVFWRTVREEYCRATQLVRRVDDVINGVIFISFANNLFFICLQLFNSLEDGIKGNGECNSRGKGKPSILGGYEAASYFFFSLVFLIARSVTVSLIASQVNSASNVPASVLYDVPSPVYCVEVQRFLDQVNGDNIALSGLQFFSVTRGLLLTVAGTIVTYELVMFQFSSQPQSSNISSTSPTLSFYNNTIIPIL</sequence>
<keyword evidence="9" id="KW-1185">Reference proteome</keyword>
<accession>A0A8B8HJK1</accession>
<dbReference type="PANTHER" id="PTHR21421">
    <property type="entry name" value="GUSTATORY RECEPTOR"/>
    <property type="match status" value="1"/>
</dbReference>
<dbReference type="InterPro" id="IPR009318">
    <property type="entry name" value="Gustatory_rcpt"/>
</dbReference>
<comment type="subcellular location">
    <subcellularLocation>
        <location evidence="1">Cell membrane</location>
        <topology evidence="1">Multi-pass membrane protein</topology>
    </subcellularLocation>
</comment>
<evidence type="ECO:0000313" key="9">
    <source>
        <dbReference type="Proteomes" id="UP001652626"/>
    </source>
</evidence>
<evidence type="ECO:0000313" key="10">
    <source>
        <dbReference type="RefSeq" id="XP_026484710.2"/>
    </source>
</evidence>
<keyword evidence="3" id="KW-1003">Cell membrane</keyword>
<dbReference type="GO" id="GO:0050916">
    <property type="term" value="P:sensory perception of sweet taste"/>
    <property type="evidence" value="ECO:0007669"/>
    <property type="project" value="UniProtKB-ARBA"/>
</dbReference>
<dbReference type="RefSeq" id="XP_026484710.2">
    <property type="nucleotide sequence ID" value="XM_026628925.2"/>
</dbReference>
<keyword evidence="6 8" id="KW-0472">Membrane</keyword>
<dbReference type="OrthoDB" id="5800391at2759"/>
<evidence type="ECO:0000256" key="1">
    <source>
        <dbReference type="ARBA" id="ARBA00004651"/>
    </source>
</evidence>
<dbReference type="Proteomes" id="UP001652626">
    <property type="component" value="Chromosome 5"/>
</dbReference>
<dbReference type="AlphaFoldDB" id="A0A8B8HJK1"/>
<name>A0A8B8HJK1_VANTA</name>
<evidence type="ECO:0000256" key="2">
    <source>
        <dbReference type="ARBA" id="ARBA00005327"/>
    </source>
</evidence>
<keyword evidence="4 8" id="KW-0812">Transmembrane</keyword>